<evidence type="ECO:0000259" key="4">
    <source>
        <dbReference type="PROSITE" id="PS51166"/>
    </source>
</evidence>
<dbReference type="PROSITE" id="PS51166">
    <property type="entry name" value="CBM20"/>
    <property type="match status" value="1"/>
</dbReference>
<dbReference type="EMBL" id="BRXY01000249">
    <property type="protein sequence ID" value="GMH80777.1"/>
    <property type="molecule type" value="Genomic_DNA"/>
</dbReference>
<accession>A0A9W7EJC1</accession>
<dbReference type="InterPro" id="IPR013783">
    <property type="entry name" value="Ig-like_fold"/>
</dbReference>
<feature type="compositionally biased region" description="Gly residues" evidence="2">
    <location>
        <begin position="716"/>
        <end position="742"/>
    </location>
</feature>
<dbReference type="InterPro" id="IPR030395">
    <property type="entry name" value="GP_PDE_dom"/>
</dbReference>
<keyword evidence="3" id="KW-0472">Membrane</keyword>
<reference evidence="7" key="1">
    <citation type="journal article" date="2023" name="Commun. Biol.">
        <title>Genome analysis of Parmales, the sister group of diatoms, reveals the evolutionary specialization of diatoms from phago-mixotrophs to photoautotrophs.</title>
        <authorList>
            <person name="Ban H."/>
            <person name="Sato S."/>
            <person name="Yoshikawa S."/>
            <person name="Yamada K."/>
            <person name="Nakamura Y."/>
            <person name="Ichinomiya M."/>
            <person name="Sato N."/>
            <person name="Blanc-Mathieu R."/>
            <person name="Endo H."/>
            <person name="Kuwata A."/>
            <person name="Ogata H."/>
        </authorList>
    </citation>
    <scope>NUCLEOTIDE SEQUENCE [LARGE SCALE GENOMIC DNA]</scope>
    <source>
        <strain evidence="7">NIES 3701</strain>
    </source>
</reference>
<evidence type="ECO:0000256" key="2">
    <source>
        <dbReference type="SAM" id="MobiDB-lite"/>
    </source>
</evidence>
<dbReference type="InterPro" id="IPR051578">
    <property type="entry name" value="GDPD"/>
</dbReference>
<comment type="caution">
    <text evidence="6">The sequence shown here is derived from an EMBL/GenBank/DDBJ whole genome shotgun (WGS) entry which is preliminary data.</text>
</comment>
<dbReference type="Gene3D" id="3.20.20.190">
    <property type="entry name" value="Phosphatidylinositol (PI) phosphodiesterase"/>
    <property type="match status" value="1"/>
</dbReference>
<dbReference type="GO" id="GO:0008081">
    <property type="term" value="F:phosphoric diester hydrolase activity"/>
    <property type="evidence" value="ECO:0007669"/>
    <property type="project" value="InterPro"/>
</dbReference>
<evidence type="ECO:0008006" key="8">
    <source>
        <dbReference type="Google" id="ProtNLM"/>
    </source>
</evidence>
<name>A0A9W7EJC1_9STRA</name>
<organism evidence="6 7">
    <name type="scientific">Triparma strigata</name>
    <dbReference type="NCBI Taxonomy" id="1606541"/>
    <lineage>
        <taxon>Eukaryota</taxon>
        <taxon>Sar</taxon>
        <taxon>Stramenopiles</taxon>
        <taxon>Ochrophyta</taxon>
        <taxon>Bolidophyceae</taxon>
        <taxon>Parmales</taxon>
        <taxon>Triparmaceae</taxon>
        <taxon>Triparma</taxon>
    </lineage>
</organism>
<feature type="compositionally biased region" description="Basic and acidic residues" evidence="2">
    <location>
        <begin position="693"/>
        <end position="711"/>
    </location>
</feature>
<dbReference type="InterPro" id="IPR013784">
    <property type="entry name" value="Carb-bd-like_fold"/>
</dbReference>
<dbReference type="Gene3D" id="2.60.40.10">
    <property type="entry name" value="Immunoglobulins"/>
    <property type="match status" value="1"/>
</dbReference>
<dbReference type="PROSITE" id="PS51704">
    <property type="entry name" value="GP_PDE"/>
    <property type="match status" value="1"/>
</dbReference>
<feature type="transmembrane region" description="Helical" evidence="3">
    <location>
        <begin position="764"/>
        <end position="781"/>
    </location>
</feature>
<evidence type="ECO:0000256" key="3">
    <source>
        <dbReference type="SAM" id="Phobius"/>
    </source>
</evidence>
<gene>
    <name evidence="6" type="ORF">TrST_g14374</name>
</gene>
<dbReference type="Pfam" id="PF03009">
    <property type="entry name" value="GDPD"/>
    <property type="match status" value="1"/>
</dbReference>
<keyword evidence="3" id="KW-0812">Transmembrane</keyword>
<evidence type="ECO:0000259" key="5">
    <source>
        <dbReference type="PROSITE" id="PS51704"/>
    </source>
</evidence>
<feature type="region of interest" description="Disordered" evidence="2">
    <location>
        <begin position="680"/>
        <end position="756"/>
    </location>
</feature>
<dbReference type="OrthoDB" id="1058301at2759"/>
<dbReference type="Proteomes" id="UP001165085">
    <property type="component" value="Unassembled WGS sequence"/>
</dbReference>
<dbReference type="PANTHER" id="PTHR22958">
    <property type="entry name" value="GLYCEROPHOSPHORYL DIESTER PHOSPHODIESTERASE"/>
    <property type="match status" value="1"/>
</dbReference>
<dbReference type="InterPro" id="IPR002044">
    <property type="entry name" value="CBM20"/>
</dbReference>
<evidence type="ECO:0000313" key="6">
    <source>
        <dbReference type="EMBL" id="GMH80777.1"/>
    </source>
</evidence>
<evidence type="ECO:0000313" key="7">
    <source>
        <dbReference type="Proteomes" id="UP001165085"/>
    </source>
</evidence>
<evidence type="ECO:0000256" key="1">
    <source>
        <dbReference type="ARBA" id="ARBA00022801"/>
    </source>
</evidence>
<protein>
    <recommendedName>
        <fullName evidence="8">Glycerophosphodiester phosphodiesterase</fullName>
    </recommendedName>
</protein>
<keyword evidence="1" id="KW-0378">Hydrolase</keyword>
<dbReference type="InterPro" id="IPR017946">
    <property type="entry name" value="PLC-like_Pdiesterase_TIM-brl"/>
</dbReference>
<keyword evidence="7" id="KW-1185">Reference proteome</keyword>
<dbReference type="SUPFAM" id="SSF51695">
    <property type="entry name" value="PLC-like phosphodiesterases"/>
    <property type="match status" value="1"/>
</dbReference>
<dbReference type="SUPFAM" id="SSF49452">
    <property type="entry name" value="Starch-binding domain-like"/>
    <property type="match status" value="1"/>
</dbReference>
<dbReference type="AlphaFoldDB" id="A0A9W7EJC1"/>
<dbReference type="Pfam" id="PF00686">
    <property type="entry name" value="CBM_20"/>
    <property type="match status" value="1"/>
</dbReference>
<feature type="domain" description="GP-PDE" evidence="5">
    <location>
        <begin position="341"/>
        <end position="658"/>
    </location>
</feature>
<feature type="domain" description="CBM20" evidence="4">
    <location>
        <begin position="1"/>
        <end position="112"/>
    </location>
</feature>
<sequence length="787" mass="88040">MPSFFNPKVTYASPSSEDALYGDPAYTHKVYCTGSTTALGQWNPNGALPMRLTSEGFWELESGAIELQEECAYKFLVKRGALIVKWEVIPPPYRRYLPLPESGKSEVLDFGKLPDGHPKKKGGKSRWIDRKCLFGPTSEVRFVFGAYKHEEAIKLREKYKPKKMGLRLKWGSDAGLKQISPSGGNIQARSVRFVGDDAEDERRRELEHSSKMLTHSSSFFSLFKCHLDLDLIDKHVGLGLNWLELEVVDLDLQGIIATGNIPLSLLTEKNRRMSPDENFDGHQTRKSFRYNLWAHAKSSDERPVGEMFGELTIIRPFVHPNNTMEHCWRNYWTGLEDGRETLDIGHRGLGRSYADVQGQEMAQVRENTIMSFSNAGRAGAEYVELDIMLTKDRIPVVFHDFDIGIKGLRLDSKQKENIGIAISELTLAQLKSLRTTGMDSEEFLLNKGSRTSLANLAALTERGSELDIPTLEELLKKTPRWLGLNVEIKYPMDRTHEWRSYEPFYEVNRYLDDILASLFTHVSDDRRIVFSCFSCDVCSALMCKQMRYPVCFLTGEVVDQVSDFRCTSLESAISFAESEYLLGIVSCSDALFNDSGGSETSDPQKMVGESCVKRARQKELLLWTWGDKNSYAGYVELQRKWGVDAIICDNIQKLTRKDKKASIFESTFRKKLGEYVDSVQDLNGMNNPNMNGSKEKLTSTSKERKLSRVREQSISGRGGGGGGGSDGEGGAGGGGGGGGGGSGDEKKEGLESWEDESTWMNTKAVMAFWFVGVAGLGYLAGKRRGIS</sequence>
<dbReference type="GO" id="GO:2001070">
    <property type="term" value="F:starch binding"/>
    <property type="evidence" value="ECO:0007669"/>
    <property type="project" value="InterPro"/>
</dbReference>
<keyword evidence="3" id="KW-1133">Transmembrane helix</keyword>
<feature type="compositionally biased region" description="Polar residues" evidence="2">
    <location>
        <begin position="680"/>
        <end position="692"/>
    </location>
</feature>
<dbReference type="GO" id="GO:0046475">
    <property type="term" value="P:glycerophospholipid catabolic process"/>
    <property type="evidence" value="ECO:0007669"/>
    <property type="project" value="TreeGrafter"/>
</dbReference>
<proteinExistence type="predicted"/>
<dbReference type="CDD" id="cd08572">
    <property type="entry name" value="GDPD_GDE5_like"/>
    <property type="match status" value="1"/>
</dbReference>
<dbReference type="PANTHER" id="PTHR22958:SF1">
    <property type="entry name" value="GLYCEROPHOSPHOCHOLINE PHOSPHODIESTERASE GPCPD1"/>
    <property type="match status" value="1"/>
</dbReference>